<dbReference type="RefSeq" id="WP_346245528.1">
    <property type="nucleotide sequence ID" value="NZ_JBDIZK010000002.1"/>
</dbReference>
<evidence type="ECO:0000313" key="6">
    <source>
        <dbReference type="EMBL" id="MEN3746529.1"/>
    </source>
</evidence>
<dbReference type="Pfam" id="PF00440">
    <property type="entry name" value="TetR_N"/>
    <property type="match status" value="1"/>
</dbReference>
<comment type="caution">
    <text evidence="6">The sequence shown here is derived from an EMBL/GenBank/DDBJ whole genome shotgun (WGS) entry which is preliminary data.</text>
</comment>
<dbReference type="InterPro" id="IPR009057">
    <property type="entry name" value="Homeodomain-like_sf"/>
</dbReference>
<organism evidence="6 7">
    <name type="scientific">Sphingomonas rustica</name>
    <dbReference type="NCBI Taxonomy" id="3103142"/>
    <lineage>
        <taxon>Bacteria</taxon>
        <taxon>Pseudomonadati</taxon>
        <taxon>Pseudomonadota</taxon>
        <taxon>Alphaproteobacteria</taxon>
        <taxon>Sphingomonadales</taxon>
        <taxon>Sphingomonadaceae</taxon>
        <taxon>Sphingomonas</taxon>
    </lineage>
</organism>
<gene>
    <name evidence="6" type="ORF">TPR58_05075</name>
</gene>
<dbReference type="PANTHER" id="PTHR30055">
    <property type="entry name" value="HTH-TYPE TRANSCRIPTIONAL REGULATOR RUTR"/>
    <property type="match status" value="1"/>
</dbReference>
<keyword evidence="3" id="KW-0804">Transcription</keyword>
<evidence type="ECO:0000256" key="3">
    <source>
        <dbReference type="ARBA" id="ARBA00023163"/>
    </source>
</evidence>
<protein>
    <submittedName>
        <fullName evidence="6">TetR/AcrR family transcriptional regulator</fullName>
    </submittedName>
</protein>
<keyword evidence="1" id="KW-0805">Transcription regulation</keyword>
<feature type="domain" description="HTH tetR-type" evidence="5">
    <location>
        <begin position="12"/>
        <end position="72"/>
    </location>
</feature>
<evidence type="ECO:0000256" key="2">
    <source>
        <dbReference type="ARBA" id="ARBA00023125"/>
    </source>
</evidence>
<proteinExistence type="predicted"/>
<dbReference type="PROSITE" id="PS50977">
    <property type="entry name" value="HTH_TETR_2"/>
    <property type="match status" value="1"/>
</dbReference>
<sequence>MAVVKLKERERVDTRGRIVAAASRLFDRDGMDGVTVDAIASEARIGKPTVDSHFDGKDDIAIALLIEADRKALDAIALLPKEGMSVAEALDAAAWMLLDSKSPHPDCVRAFLCRLFGVEVMAPELTDYLAALDDSIRALFERLLARPGMRRALPAETLVLSFRSMHMGLLTQWLIEGAPYESARILTRRQSGLLAKGLAL</sequence>
<name>A0ABV0B4M9_9SPHN</name>
<reference evidence="6 7" key="1">
    <citation type="submission" date="2024-05" db="EMBL/GenBank/DDBJ databases">
        <title>Sphingomonas sp. HF-S3 16S ribosomal RNA gene Genome sequencing and assembly.</title>
        <authorList>
            <person name="Lee H."/>
        </authorList>
    </citation>
    <scope>NUCLEOTIDE SEQUENCE [LARGE SCALE GENOMIC DNA]</scope>
    <source>
        <strain evidence="6 7">HF-S3</strain>
    </source>
</reference>
<dbReference type="InterPro" id="IPR050109">
    <property type="entry name" value="HTH-type_TetR-like_transc_reg"/>
</dbReference>
<keyword evidence="7" id="KW-1185">Reference proteome</keyword>
<accession>A0ABV0B4M9</accession>
<keyword evidence="2 4" id="KW-0238">DNA-binding</keyword>
<evidence type="ECO:0000313" key="7">
    <source>
        <dbReference type="Proteomes" id="UP001427805"/>
    </source>
</evidence>
<evidence type="ECO:0000259" key="5">
    <source>
        <dbReference type="PROSITE" id="PS50977"/>
    </source>
</evidence>
<feature type="DNA-binding region" description="H-T-H motif" evidence="4">
    <location>
        <begin position="35"/>
        <end position="54"/>
    </location>
</feature>
<dbReference type="Gene3D" id="1.10.357.10">
    <property type="entry name" value="Tetracycline Repressor, domain 2"/>
    <property type="match status" value="1"/>
</dbReference>
<dbReference type="SUPFAM" id="SSF46689">
    <property type="entry name" value="Homeodomain-like"/>
    <property type="match status" value="1"/>
</dbReference>
<dbReference type="InterPro" id="IPR036271">
    <property type="entry name" value="Tet_transcr_reg_TetR-rel_C_sf"/>
</dbReference>
<dbReference type="SUPFAM" id="SSF48498">
    <property type="entry name" value="Tetracyclin repressor-like, C-terminal domain"/>
    <property type="match status" value="1"/>
</dbReference>
<dbReference type="PRINTS" id="PR00455">
    <property type="entry name" value="HTHTETR"/>
</dbReference>
<evidence type="ECO:0000256" key="1">
    <source>
        <dbReference type="ARBA" id="ARBA00023015"/>
    </source>
</evidence>
<dbReference type="EMBL" id="JBDIZK010000002">
    <property type="protein sequence ID" value="MEN3746529.1"/>
    <property type="molecule type" value="Genomic_DNA"/>
</dbReference>
<dbReference type="InterPro" id="IPR001647">
    <property type="entry name" value="HTH_TetR"/>
</dbReference>
<dbReference type="PANTHER" id="PTHR30055:SF234">
    <property type="entry name" value="HTH-TYPE TRANSCRIPTIONAL REGULATOR BETI"/>
    <property type="match status" value="1"/>
</dbReference>
<evidence type="ECO:0000256" key="4">
    <source>
        <dbReference type="PROSITE-ProRule" id="PRU00335"/>
    </source>
</evidence>
<dbReference type="Proteomes" id="UP001427805">
    <property type="component" value="Unassembled WGS sequence"/>
</dbReference>